<dbReference type="InterPro" id="IPR050988">
    <property type="entry name" value="Mannitol_DH/Oxidoreductase"/>
</dbReference>
<dbReference type="InterPro" id="IPR036291">
    <property type="entry name" value="NAD(P)-bd_dom_sf"/>
</dbReference>
<gene>
    <name evidence="10" type="ORF">FZEAL_3091</name>
</gene>
<evidence type="ECO:0000256" key="3">
    <source>
        <dbReference type="ARBA" id="ARBA00023027"/>
    </source>
</evidence>
<dbReference type="SUPFAM" id="SSF48179">
    <property type="entry name" value="6-phosphogluconate dehydrogenase C-terminal domain-like"/>
    <property type="match status" value="1"/>
</dbReference>
<evidence type="ECO:0000256" key="4">
    <source>
        <dbReference type="ARBA" id="ARBA00038970"/>
    </source>
</evidence>
<dbReference type="EC" id="1.1.1.67" evidence="4"/>
<keyword evidence="3" id="KW-0520">NAD</keyword>
<feature type="compositionally biased region" description="Polar residues" evidence="7">
    <location>
        <begin position="1"/>
        <end position="25"/>
    </location>
</feature>
<name>A0A8H4UPF8_9HYPO</name>
<evidence type="ECO:0000259" key="8">
    <source>
        <dbReference type="Pfam" id="PF01232"/>
    </source>
</evidence>
<dbReference type="OrthoDB" id="418169at2759"/>
<reference evidence="10" key="1">
    <citation type="journal article" date="2020" name="BMC Genomics">
        <title>Correction to: Identification and distribution of gene clusters required for synthesis of sphingolipid metabolism inhibitors in diverse species of the filamentous fungus Fusarium.</title>
        <authorList>
            <person name="Kim H.S."/>
            <person name="Lohmar J.M."/>
            <person name="Busman M."/>
            <person name="Brown D.W."/>
            <person name="Naumann T.A."/>
            <person name="Divon H.H."/>
            <person name="Lysoe E."/>
            <person name="Uhlig S."/>
            <person name="Proctor R.H."/>
        </authorList>
    </citation>
    <scope>NUCLEOTIDE SEQUENCE</scope>
    <source>
        <strain evidence="10">NRRL 22465</strain>
    </source>
</reference>
<dbReference type="GO" id="GO:0050086">
    <property type="term" value="F:mannitol 2-dehydrogenase activity"/>
    <property type="evidence" value="ECO:0007669"/>
    <property type="project" value="UniProtKB-EC"/>
</dbReference>
<dbReference type="PRINTS" id="PR00084">
    <property type="entry name" value="MTLDHDRGNASE"/>
</dbReference>
<evidence type="ECO:0000256" key="5">
    <source>
        <dbReference type="ARBA" id="ARBA00040250"/>
    </source>
</evidence>
<comment type="similarity">
    <text evidence="1">Belongs to the mannitol dehydrogenase family.</text>
</comment>
<dbReference type="InterPro" id="IPR013118">
    <property type="entry name" value="Mannitol_DH_C"/>
</dbReference>
<keyword evidence="11" id="KW-1185">Reference proteome</keyword>
<feature type="domain" description="Mannitol dehydrogenase C-terminal" evidence="9">
    <location>
        <begin position="301"/>
        <end position="489"/>
    </location>
</feature>
<dbReference type="InterPro" id="IPR013328">
    <property type="entry name" value="6PGD_dom2"/>
</dbReference>
<dbReference type="Pfam" id="PF08125">
    <property type="entry name" value="Mannitol_dh_C"/>
    <property type="match status" value="1"/>
</dbReference>
<evidence type="ECO:0000256" key="1">
    <source>
        <dbReference type="ARBA" id="ARBA00006541"/>
    </source>
</evidence>
<organism evidence="10 11">
    <name type="scientific">Fusarium zealandicum</name>
    <dbReference type="NCBI Taxonomy" id="1053134"/>
    <lineage>
        <taxon>Eukaryota</taxon>
        <taxon>Fungi</taxon>
        <taxon>Dikarya</taxon>
        <taxon>Ascomycota</taxon>
        <taxon>Pezizomycotina</taxon>
        <taxon>Sordariomycetes</taxon>
        <taxon>Hypocreomycetidae</taxon>
        <taxon>Hypocreales</taxon>
        <taxon>Nectriaceae</taxon>
        <taxon>Fusarium</taxon>
        <taxon>Fusarium staphyleae species complex</taxon>
    </lineage>
</organism>
<accession>A0A8H4UPF8</accession>
<evidence type="ECO:0000313" key="11">
    <source>
        <dbReference type="Proteomes" id="UP000635477"/>
    </source>
</evidence>
<protein>
    <recommendedName>
        <fullName evidence="5">Mannitol 2-dehydrogenase</fullName>
        <ecNumber evidence="4">1.1.1.67</ecNumber>
    </recommendedName>
</protein>
<evidence type="ECO:0000256" key="2">
    <source>
        <dbReference type="ARBA" id="ARBA00023002"/>
    </source>
</evidence>
<evidence type="ECO:0000256" key="7">
    <source>
        <dbReference type="SAM" id="MobiDB-lite"/>
    </source>
</evidence>
<comment type="catalytic activity">
    <reaction evidence="6">
        <text>D-mannitol + NAD(+) = D-fructose + NADH + H(+)</text>
        <dbReference type="Rhea" id="RHEA:12084"/>
        <dbReference type="ChEBI" id="CHEBI:15378"/>
        <dbReference type="ChEBI" id="CHEBI:16899"/>
        <dbReference type="ChEBI" id="CHEBI:37721"/>
        <dbReference type="ChEBI" id="CHEBI:57540"/>
        <dbReference type="ChEBI" id="CHEBI:57945"/>
        <dbReference type="EC" id="1.1.1.67"/>
    </reaction>
</comment>
<sequence>MPHTTDSLKLTSNNLPQISSQQGDQRVQVPTYDRNDVKEGIVHVGVGGFHRAHLAVYIDQLLQKHEQRNWGICGVGLRPNDAAMRDVLSDQDYLYTVIERSAKGSEAKVVGSINSFLYAPADREAVIAKMAHPDTHIVSLTITESGYYYNENTHELQSEHPDIQHDLANEDSPISTFGFLYAALARRHEQGLKPFTVLSCDNMQKNGSITRYMLESFARLRNPDLAKWIAEEGAFPNSMVDRITPSTSQNDIKSLSDKFGIEDAWPVVTEPFMQWVIEDKFCDGRPAFEKVGVQVVKDVHDVEQFEKHKLRLLNASHSAMAYPGQLAGFKYVHEVMEHPLYRKFIWQMMQEEVKPLLPEIPDVDIDKYCNTLMERFSNPTIMDQIPRIALNASGKIPQFIMPSIAEQIWETGPLRRLSFVAGAWFRYINGVDDKGNKFEVDDPMRDQLQSLAKAGGNDPHQLLSVKMLFGDDLRSDKRFIDEVTKAMELIDQDGVMATLPKYVD</sequence>
<evidence type="ECO:0000259" key="9">
    <source>
        <dbReference type="Pfam" id="PF08125"/>
    </source>
</evidence>
<dbReference type="PANTHER" id="PTHR43362">
    <property type="entry name" value="MANNITOL DEHYDROGENASE DSF1-RELATED"/>
    <property type="match status" value="1"/>
</dbReference>
<dbReference type="FunFam" id="1.10.1040.10:FF:000028">
    <property type="entry name" value="Mannitol 2-dehydrogenase"/>
    <property type="match status" value="1"/>
</dbReference>
<dbReference type="InterPro" id="IPR008927">
    <property type="entry name" value="6-PGluconate_DH-like_C_sf"/>
</dbReference>
<dbReference type="SUPFAM" id="SSF51735">
    <property type="entry name" value="NAD(P)-binding Rossmann-fold domains"/>
    <property type="match status" value="1"/>
</dbReference>
<proteinExistence type="inferred from homology"/>
<dbReference type="Proteomes" id="UP000635477">
    <property type="component" value="Unassembled WGS sequence"/>
</dbReference>
<feature type="region of interest" description="Disordered" evidence="7">
    <location>
        <begin position="1"/>
        <end position="28"/>
    </location>
</feature>
<evidence type="ECO:0000313" key="10">
    <source>
        <dbReference type="EMBL" id="KAF4981039.1"/>
    </source>
</evidence>
<dbReference type="FunFam" id="3.40.50.720:FF:000129">
    <property type="entry name" value="D-mannonate oxidoreductase"/>
    <property type="match status" value="1"/>
</dbReference>
<dbReference type="InterPro" id="IPR000669">
    <property type="entry name" value="Mannitol_DH"/>
</dbReference>
<keyword evidence="2" id="KW-0560">Oxidoreductase</keyword>
<dbReference type="Gene3D" id="1.10.1040.10">
    <property type="entry name" value="N-(1-d-carboxylethyl)-l-norvaline Dehydrogenase, domain 2"/>
    <property type="match status" value="1"/>
</dbReference>
<dbReference type="InterPro" id="IPR013131">
    <property type="entry name" value="Mannitol_DH_N"/>
</dbReference>
<dbReference type="GO" id="GO:0046029">
    <property type="term" value="F:mannitol dehydrogenase activity"/>
    <property type="evidence" value="ECO:0007669"/>
    <property type="project" value="TreeGrafter"/>
</dbReference>
<dbReference type="AlphaFoldDB" id="A0A8H4UPF8"/>
<feature type="domain" description="Mannitol dehydrogenase N-terminal" evidence="8">
    <location>
        <begin position="40"/>
        <end position="290"/>
    </location>
</feature>
<dbReference type="Gene3D" id="3.40.50.720">
    <property type="entry name" value="NAD(P)-binding Rossmann-like Domain"/>
    <property type="match status" value="1"/>
</dbReference>
<dbReference type="EMBL" id="JABEYC010000189">
    <property type="protein sequence ID" value="KAF4981039.1"/>
    <property type="molecule type" value="Genomic_DNA"/>
</dbReference>
<reference evidence="10" key="2">
    <citation type="submission" date="2020-05" db="EMBL/GenBank/DDBJ databases">
        <authorList>
            <person name="Kim H.-S."/>
            <person name="Proctor R.H."/>
            <person name="Brown D.W."/>
        </authorList>
    </citation>
    <scope>NUCLEOTIDE SEQUENCE</scope>
    <source>
        <strain evidence="10">NRRL 22465</strain>
    </source>
</reference>
<dbReference type="Pfam" id="PF01232">
    <property type="entry name" value="Mannitol_dh"/>
    <property type="match status" value="1"/>
</dbReference>
<dbReference type="PANTHER" id="PTHR43362:SF1">
    <property type="entry name" value="MANNITOL DEHYDROGENASE 2-RELATED"/>
    <property type="match status" value="1"/>
</dbReference>
<evidence type="ECO:0000256" key="6">
    <source>
        <dbReference type="ARBA" id="ARBA00047733"/>
    </source>
</evidence>
<comment type="caution">
    <text evidence="10">The sequence shown here is derived from an EMBL/GenBank/DDBJ whole genome shotgun (WGS) entry which is preliminary data.</text>
</comment>